<dbReference type="GO" id="GO:0006357">
    <property type="term" value="P:regulation of transcription by RNA polymerase II"/>
    <property type="evidence" value="ECO:0007669"/>
    <property type="project" value="TreeGrafter"/>
</dbReference>
<dbReference type="EMBL" id="CP014503">
    <property type="protein sequence ID" value="ANB15240.1"/>
    <property type="molecule type" value="Genomic_DNA"/>
</dbReference>
<feature type="compositionally biased region" description="Low complexity" evidence="1">
    <location>
        <begin position="432"/>
        <end position="443"/>
    </location>
</feature>
<dbReference type="Pfam" id="PF08313">
    <property type="entry name" value="SCA7"/>
    <property type="match status" value="1"/>
</dbReference>
<dbReference type="GO" id="GO:1904802">
    <property type="term" value="P:RITS complex assembly"/>
    <property type="evidence" value="ECO:0007669"/>
    <property type="project" value="TreeGrafter"/>
</dbReference>
<dbReference type="InterPro" id="IPR037804">
    <property type="entry name" value="SGF73"/>
</dbReference>
<evidence type="ECO:0000313" key="4">
    <source>
        <dbReference type="Proteomes" id="UP000189580"/>
    </source>
</evidence>
<dbReference type="GO" id="GO:0000124">
    <property type="term" value="C:SAGA complex"/>
    <property type="evidence" value="ECO:0007669"/>
    <property type="project" value="InterPro"/>
</dbReference>
<evidence type="ECO:0000256" key="1">
    <source>
        <dbReference type="SAM" id="MobiDB-lite"/>
    </source>
</evidence>
<feature type="region of interest" description="Disordered" evidence="1">
    <location>
        <begin position="156"/>
        <end position="252"/>
    </location>
</feature>
<dbReference type="PROSITE" id="PS51505">
    <property type="entry name" value="SCA7"/>
    <property type="match status" value="1"/>
</dbReference>
<dbReference type="PANTHER" id="PTHR47805">
    <property type="entry name" value="SAGA-ASSOCIATED FACTOR 73"/>
    <property type="match status" value="1"/>
</dbReference>
<sequence length="460" mass="50179">MSSTNAVTVSSNASEADRLLLDKAFASSVDASQIVIRVKKPAVPPTSATPSTVWQDYALSLEKQDSDRLHKIRLKKASDSTATNSSRPRINLWDRRNLSPVNLLTSKLDYVLCAHCSKPLLTEALQYHVEFTCPKVNRKSSSNISEAEISEVKLNGTTKKRKWDDTMSSTSSPHPEDPTQSLNGEVTPKKVKKKYVKKQKLGHGSVSNGNGGDDSLGYSMDSPSAEGTPEKKARKSKREKLVKSSASKSKGPVDVERQCGVELPNGGLCARSLTCKTHSMGAKRAVKGRSAPYDILLAQYQRKNQVKMASLSTAQQLADENEALGGSTPLNPDEEVQQVMEGVQRAYPIPLERGVIFPTNLKSKFFRMREMLANALIPKGSPPGLGRIMGRASAFNPESPTTLHFVRPPALQRTAYLASIRQQQLLQQQQQKLASGSQLQAQQNMVSAVAPSSRQASPSK</sequence>
<dbReference type="AlphaFoldDB" id="A0A161HH57"/>
<feature type="compositionally biased region" description="Polar residues" evidence="1">
    <location>
        <begin position="166"/>
        <end position="184"/>
    </location>
</feature>
<dbReference type="GO" id="GO:0031048">
    <property type="term" value="P:regulatory ncRNA-mediated heterochromatin formation"/>
    <property type="evidence" value="ECO:0007669"/>
    <property type="project" value="TreeGrafter"/>
</dbReference>
<dbReference type="PANTHER" id="PTHR47805:SF1">
    <property type="entry name" value="SAGA-ASSOCIATED FACTOR 73"/>
    <property type="match status" value="1"/>
</dbReference>
<feature type="compositionally biased region" description="Polar residues" evidence="1">
    <location>
        <begin position="444"/>
        <end position="460"/>
    </location>
</feature>
<dbReference type="Gene3D" id="6.10.140.670">
    <property type="match status" value="1"/>
</dbReference>
<dbReference type="OrthoDB" id="21678at2759"/>
<dbReference type="GeneID" id="30034824"/>
<feature type="region of interest" description="Disordered" evidence="1">
    <location>
        <begin position="432"/>
        <end position="460"/>
    </location>
</feature>
<dbReference type="RefSeq" id="XP_018737717.1">
    <property type="nucleotide sequence ID" value="XM_018879839.1"/>
</dbReference>
<feature type="compositionally biased region" description="Basic residues" evidence="1">
    <location>
        <begin position="189"/>
        <end position="201"/>
    </location>
</feature>
<evidence type="ECO:0000259" key="2">
    <source>
        <dbReference type="PROSITE" id="PS51505"/>
    </source>
</evidence>
<dbReference type="Proteomes" id="UP000189580">
    <property type="component" value="Chromosome b"/>
</dbReference>
<dbReference type="KEGG" id="slb:AWJ20_2866"/>
<keyword evidence="4" id="KW-1185">Reference proteome</keyword>
<reference evidence="3 4" key="1">
    <citation type="submission" date="2016-02" db="EMBL/GenBank/DDBJ databases">
        <title>Complete genome sequence and transcriptome regulation of the pentose utilising yeast Sugiyamaella lignohabitans.</title>
        <authorList>
            <person name="Bellasio M."/>
            <person name="Peymann A."/>
            <person name="Valli M."/>
            <person name="Sipitzky M."/>
            <person name="Graf A."/>
            <person name="Sauer M."/>
            <person name="Marx H."/>
            <person name="Mattanovich D."/>
        </authorList>
    </citation>
    <scope>NUCLEOTIDE SEQUENCE [LARGE SCALE GENOMIC DNA]</scope>
    <source>
        <strain evidence="3 4">CBS 10342</strain>
    </source>
</reference>
<protein>
    <submittedName>
        <fullName evidence="3">Sgf73p</fullName>
    </submittedName>
</protein>
<dbReference type="InterPro" id="IPR013243">
    <property type="entry name" value="SCA7_dom"/>
</dbReference>
<evidence type="ECO:0000313" key="3">
    <source>
        <dbReference type="EMBL" id="ANB15240.1"/>
    </source>
</evidence>
<proteinExistence type="predicted"/>
<name>A0A161HH57_9ASCO</name>
<feature type="domain" description="SCA7" evidence="2">
    <location>
        <begin position="246"/>
        <end position="312"/>
    </location>
</feature>
<gene>
    <name evidence="3" type="primary">SGF73</name>
    <name evidence="3" type="ORF">AWJ20_2866</name>
</gene>
<organism evidence="3 4">
    <name type="scientific">Sugiyamaella lignohabitans</name>
    <dbReference type="NCBI Taxonomy" id="796027"/>
    <lineage>
        <taxon>Eukaryota</taxon>
        <taxon>Fungi</taxon>
        <taxon>Dikarya</taxon>
        <taxon>Ascomycota</taxon>
        <taxon>Saccharomycotina</taxon>
        <taxon>Dipodascomycetes</taxon>
        <taxon>Dipodascales</taxon>
        <taxon>Trichomonascaceae</taxon>
        <taxon>Sugiyamaella</taxon>
    </lineage>
</organism>
<accession>A0A161HH57</accession>